<organism evidence="2">
    <name type="scientific">Tanacetum cinerariifolium</name>
    <name type="common">Dalmatian daisy</name>
    <name type="synonym">Chrysanthemum cinerariifolium</name>
    <dbReference type="NCBI Taxonomy" id="118510"/>
    <lineage>
        <taxon>Eukaryota</taxon>
        <taxon>Viridiplantae</taxon>
        <taxon>Streptophyta</taxon>
        <taxon>Embryophyta</taxon>
        <taxon>Tracheophyta</taxon>
        <taxon>Spermatophyta</taxon>
        <taxon>Magnoliopsida</taxon>
        <taxon>eudicotyledons</taxon>
        <taxon>Gunneridae</taxon>
        <taxon>Pentapetalae</taxon>
        <taxon>asterids</taxon>
        <taxon>campanulids</taxon>
        <taxon>Asterales</taxon>
        <taxon>Asteraceae</taxon>
        <taxon>Asteroideae</taxon>
        <taxon>Anthemideae</taxon>
        <taxon>Anthemidinae</taxon>
        <taxon>Tanacetum</taxon>
    </lineage>
</organism>
<proteinExistence type="predicted"/>
<dbReference type="EMBL" id="BKCJ010247944">
    <property type="protein sequence ID" value="GEZ16700.1"/>
    <property type="molecule type" value="Genomic_DNA"/>
</dbReference>
<feature type="compositionally biased region" description="Basic and acidic residues" evidence="1">
    <location>
        <begin position="995"/>
        <end position="1004"/>
    </location>
</feature>
<reference evidence="2" key="1">
    <citation type="journal article" date="2019" name="Sci. Rep.">
        <title>Draft genome of Tanacetum cinerariifolium, the natural source of mosquito coil.</title>
        <authorList>
            <person name="Yamashiro T."/>
            <person name="Shiraishi A."/>
            <person name="Satake H."/>
            <person name="Nakayama K."/>
        </authorList>
    </citation>
    <scope>NUCLEOTIDE SEQUENCE</scope>
</reference>
<feature type="compositionally biased region" description="Low complexity" evidence="1">
    <location>
        <begin position="230"/>
        <end position="259"/>
    </location>
</feature>
<feature type="compositionally biased region" description="Polar residues" evidence="1">
    <location>
        <begin position="217"/>
        <end position="229"/>
    </location>
</feature>
<dbReference type="AlphaFoldDB" id="A0A699I4F0"/>
<evidence type="ECO:0000313" key="2">
    <source>
        <dbReference type="EMBL" id="GEZ16700.1"/>
    </source>
</evidence>
<evidence type="ECO:0000256" key="1">
    <source>
        <dbReference type="SAM" id="MobiDB-lite"/>
    </source>
</evidence>
<feature type="region of interest" description="Disordered" evidence="1">
    <location>
        <begin position="214"/>
        <end position="293"/>
    </location>
</feature>
<name>A0A699I4F0_TANCI</name>
<accession>A0A699I4F0</accession>
<feature type="region of interest" description="Disordered" evidence="1">
    <location>
        <begin position="983"/>
        <end position="1004"/>
    </location>
</feature>
<dbReference type="PANTHER" id="PTHR11439:SF495">
    <property type="entry name" value="REVERSE TRANSCRIPTASE, RNA-DEPENDENT DNA POLYMERASE-RELATED"/>
    <property type="match status" value="1"/>
</dbReference>
<dbReference type="CDD" id="cd09272">
    <property type="entry name" value="RNase_HI_RT_Ty1"/>
    <property type="match status" value="1"/>
</dbReference>
<comment type="caution">
    <text evidence="2">The sequence shown here is derived from an EMBL/GenBank/DDBJ whole genome shotgun (WGS) entry which is preliminary data.</text>
</comment>
<gene>
    <name evidence="2" type="ORF">Tci_488673</name>
</gene>
<protein>
    <submittedName>
        <fullName evidence="2">Putative ribonuclease H-like domain-containing protein</fullName>
    </submittedName>
</protein>
<feature type="region of interest" description="Disordered" evidence="1">
    <location>
        <begin position="349"/>
        <end position="377"/>
    </location>
</feature>
<dbReference type="PANTHER" id="PTHR11439">
    <property type="entry name" value="GAG-POL-RELATED RETROTRANSPOSON"/>
    <property type="match status" value="1"/>
</dbReference>
<sequence length="1004" mass="112503">MSDLQIPLWTRRILRERMGHPKLGLWYPKDSPFDLVAYLDSDYGGATQDHKSTTEGCQFLGRRLILWQCKKQTIVATSTTKAEYVAAVSCCGQVLQIQNQLLDYGSTGFNEFSSNIATALVCLATIRTYNFSKMIFDGMVKNVNNKVLKFLMYLRFLTMCLRMAQFVQITHTQKYVVPFHTKKLFTTLQVNSPSFSGRTIPFFAAMLVYQGEGSGTPIESHQTPSPEAQTPSHTTHPSSSLPPITTTSIPTVTPTETTPIRQYTRRTRIAQSSVPPTVADEPASPQRDVSQGEAWPTDFDFIADQDRATIDKSSTLPHDSAPWVTSSTVVQGTHEVEINQLKERVKQLEEREGVAATNSRDDAPIKGRSMDEGEAATKRVSDYTKEIATVLTLMDAATVLASGVVDVPTSSGSIPTVSTPAEGSVSTGSEEVLTASPVFATATVIDAQVARELEEQLEKEDQRRAEQIAKDAEIARIHAKEELQSMIDGLDSNNETVAKYLEEYRQFSSELPLEKRIELISDLVKYHDNYTKIYKFQSQQRKSWTKKQKRDYYMAVIRNNLGWKVKDFRGMTFEEVEAKFNSVCKQIEDFIPMGSKEEAERIKRKGINLEQERAKKQKSLTGRFTQRNYWKITRLGGSSACYLFFIDLLKHLDREDLNQLWRLLKETLSTRPPTIDWKLYDSCRVHHVAAKDKEIFILVEKDYPLRKGLALVMICYKLQVENFLQMANELFWSTAKVKTVDDEVRVQALIDAKRVTIKESSIRHTLTLDDEDVLKPPLKMNLAALWHQQSSILPQTRSLTSPVDHQLGDMSHHQDIYDNPSLTKKVFANKKRVGTGFSGVITPLFDNMLVPAAEEVELEANRSKFLKSTDLVTRSGTDLATAAGTDLATAAGTDLATAAGTDLATAAGTDLATIAGIDLSTAAGPDLANHFGTRSSRPPMLNKENYVPFLSRLLRYAKSRPNGKLIHNSILNGPYVRRMIPKPGDANHDVNATKTFHEQTDDEL</sequence>